<organism evidence="2 3">
    <name type="scientific">Leptospira kirschneri str. H1</name>
    <dbReference type="NCBI Taxonomy" id="1049966"/>
    <lineage>
        <taxon>Bacteria</taxon>
        <taxon>Pseudomonadati</taxon>
        <taxon>Spirochaetota</taxon>
        <taxon>Spirochaetia</taxon>
        <taxon>Leptospirales</taxon>
        <taxon>Leptospiraceae</taxon>
        <taxon>Leptospira</taxon>
    </lineage>
</organism>
<gene>
    <name evidence="2" type="ORF">LEP1GSC081_1464</name>
</gene>
<dbReference type="InterPro" id="IPR054241">
    <property type="entry name" value="DUF6968"/>
</dbReference>
<evidence type="ECO:0000313" key="2">
    <source>
        <dbReference type="EMBL" id="EKO15011.1"/>
    </source>
</evidence>
<protein>
    <recommendedName>
        <fullName evidence="1">DUF6968 domain-containing protein</fullName>
    </recommendedName>
</protein>
<feature type="domain" description="DUF6968" evidence="1">
    <location>
        <begin position="12"/>
        <end position="87"/>
    </location>
</feature>
<dbReference type="EMBL" id="AHMY02000051">
    <property type="protein sequence ID" value="EKO15011.1"/>
    <property type="molecule type" value="Genomic_DNA"/>
</dbReference>
<evidence type="ECO:0000259" key="1">
    <source>
        <dbReference type="Pfam" id="PF22302"/>
    </source>
</evidence>
<dbReference type="Proteomes" id="UP000006253">
    <property type="component" value="Unassembled WGS sequence"/>
</dbReference>
<accession>A0A0E2B1J7</accession>
<proteinExistence type="predicted"/>
<dbReference type="Pfam" id="PF22302">
    <property type="entry name" value="DUF6968"/>
    <property type="match status" value="1"/>
</dbReference>
<evidence type="ECO:0000313" key="3">
    <source>
        <dbReference type="Proteomes" id="UP000006253"/>
    </source>
</evidence>
<dbReference type="RefSeq" id="WP_004766347.1">
    <property type="nucleotide sequence ID" value="NZ_AHMY02000051.1"/>
</dbReference>
<comment type="caution">
    <text evidence="2">The sequence shown here is derived from an EMBL/GenBank/DDBJ whole genome shotgun (WGS) entry which is preliminary data.</text>
</comment>
<reference evidence="2 3" key="1">
    <citation type="submission" date="2012-10" db="EMBL/GenBank/DDBJ databases">
        <authorList>
            <person name="Harkins D.M."/>
            <person name="Durkin A.S."/>
            <person name="Brinkac L.M."/>
            <person name="Selengut J.D."/>
            <person name="Sanka R."/>
            <person name="DePew J."/>
            <person name="Purushe J."/>
            <person name="Peacock S.J."/>
            <person name="Thaipadungpanit J."/>
            <person name="Wuthiekanun V.W."/>
            <person name="Day N.P."/>
            <person name="Vinetz J.M."/>
            <person name="Sutton G.G."/>
            <person name="Nelson W.C."/>
            <person name="Fouts D.E."/>
        </authorList>
    </citation>
    <scope>NUCLEOTIDE SEQUENCE [LARGE SCALE GENOMIC DNA]</scope>
    <source>
        <strain evidence="2 3">H1</strain>
    </source>
</reference>
<dbReference type="AlphaFoldDB" id="A0A0E2B1J7"/>
<sequence>MKQKYKLGTVIAQRELRIQFGETKYEIKILIGKPQLHPPPDLDWFCPFQILGIAGEHISSKIFIGIGFDAIDAIRQATVLAGAFLSSYLRKHPELKRVNPKDLNLPEVTSLSRIRWEEFLRKFRKKNFTVEWKCNSSESESWIQNE</sequence>
<name>A0A0E2B1J7_9LEPT</name>